<gene>
    <name evidence="1" type="ORF">HNQ88_003672</name>
</gene>
<dbReference type="PANTHER" id="PTHR10151:SF120">
    <property type="entry name" value="BIS(5'-ADENOSYL)-TRIPHOSPHATASE"/>
    <property type="match status" value="1"/>
</dbReference>
<organism evidence="1 2">
    <name type="scientific">Aureibacter tunicatorum</name>
    <dbReference type="NCBI Taxonomy" id="866807"/>
    <lineage>
        <taxon>Bacteria</taxon>
        <taxon>Pseudomonadati</taxon>
        <taxon>Bacteroidota</taxon>
        <taxon>Cytophagia</taxon>
        <taxon>Cytophagales</taxon>
        <taxon>Persicobacteraceae</taxon>
        <taxon>Aureibacter</taxon>
    </lineage>
</organism>
<dbReference type="EMBL" id="JAVDQD010000005">
    <property type="protein sequence ID" value="MDR6240596.1"/>
    <property type="molecule type" value="Genomic_DNA"/>
</dbReference>
<dbReference type="SUPFAM" id="SSF53649">
    <property type="entry name" value="Alkaline phosphatase-like"/>
    <property type="match status" value="1"/>
</dbReference>
<dbReference type="Pfam" id="PF01663">
    <property type="entry name" value="Phosphodiest"/>
    <property type="match status" value="1"/>
</dbReference>
<sequence>MNRVALINVVGLTQKILENEKLFLSKWAKSKAINTIVPVIPAVTCSAQSTYLTGLWPSQHGIVGNGWYNKEQSEVQFWKQSNALVQGEKIWETAKKINASFTCANTFWWYNMYSSVDYAITPRPQYRADGRKIPDCHSSPSELRDTLQEKLGVFPLFDFWGPNTSIKSSQWIAEASKIIENEFEPTLQLVYIPHLDYCMQKNEFDSPCVQNDIQDLDILLKELIQYFENRNVEPILISEYGIVPVDSPIHINRILRKKGFLSIRKEGQKEYLDAGASKAFAVSDHQIAHIYIKDSSLINSIKSELENIHGIMRVLDRKEQSKYRLDHSRSGDLVLLAEENHWFTYYFWENNQYAPDYAKTVDIHRKPGYDPIEMFFDQNQQFLKAKIGIKLLKKKIGMRTLMDFIPLDASLAKGSHGIAPTSDKDKPVLISNEKFQSLKAIDIKNIILKNIFDEKISTKCEVVETCDTLQV</sequence>
<accession>A0AAE4BTA6</accession>
<proteinExistence type="predicted"/>
<protein>
    <submittedName>
        <fullName evidence="1">AlkP superfamily pyrophosphatase or phosphodiesterase</fullName>
    </submittedName>
</protein>
<dbReference type="GO" id="GO:0016787">
    <property type="term" value="F:hydrolase activity"/>
    <property type="evidence" value="ECO:0007669"/>
    <property type="project" value="UniProtKB-ARBA"/>
</dbReference>
<name>A0AAE4BTA6_9BACT</name>
<evidence type="ECO:0000313" key="1">
    <source>
        <dbReference type="EMBL" id="MDR6240596.1"/>
    </source>
</evidence>
<dbReference type="PANTHER" id="PTHR10151">
    <property type="entry name" value="ECTONUCLEOTIDE PYROPHOSPHATASE/PHOSPHODIESTERASE"/>
    <property type="match status" value="1"/>
</dbReference>
<dbReference type="Proteomes" id="UP001185092">
    <property type="component" value="Unassembled WGS sequence"/>
</dbReference>
<dbReference type="InterPro" id="IPR017850">
    <property type="entry name" value="Alkaline_phosphatase_core_sf"/>
</dbReference>
<keyword evidence="2" id="KW-1185">Reference proteome</keyword>
<dbReference type="RefSeq" id="WP_309940648.1">
    <property type="nucleotide sequence ID" value="NZ_AP025306.1"/>
</dbReference>
<comment type="caution">
    <text evidence="1">The sequence shown here is derived from an EMBL/GenBank/DDBJ whole genome shotgun (WGS) entry which is preliminary data.</text>
</comment>
<evidence type="ECO:0000313" key="2">
    <source>
        <dbReference type="Proteomes" id="UP001185092"/>
    </source>
</evidence>
<dbReference type="AlphaFoldDB" id="A0AAE4BTA6"/>
<reference evidence="1" key="1">
    <citation type="submission" date="2023-07" db="EMBL/GenBank/DDBJ databases">
        <title>Genomic Encyclopedia of Type Strains, Phase IV (KMG-IV): sequencing the most valuable type-strain genomes for metagenomic binning, comparative biology and taxonomic classification.</title>
        <authorList>
            <person name="Goeker M."/>
        </authorList>
    </citation>
    <scope>NUCLEOTIDE SEQUENCE</scope>
    <source>
        <strain evidence="1">DSM 26174</strain>
    </source>
</reference>
<dbReference type="Gene3D" id="3.40.720.10">
    <property type="entry name" value="Alkaline Phosphatase, subunit A"/>
    <property type="match status" value="1"/>
</dbReference>
<dbReference type="InterPro" id="IPR002591">
    <property type="entry name" value="Phosphodiest/P_Trfase"/>
</dbReference>